<feature type="transmembrane region" description="Helical" evidence="1">
    <location>
        <begin position="337"/>
        <end position="362"/>
    </location>
</feature>
<dbReference type="Gene3D" id="3.30.710.10">
    <property type="entry name" value="Potassium Channel Kv1.1, Chain A"/>
    <property type="match status" value="1"/>
</dbReference>
<gene>
    <name evidence="4" type="primary">20341181</name>
    <name evidence="3" type="ORF">GGTG_00723</name>
</gene>
<dbReference type="eggNOG" id="ENOG502RJH7">
    <property type="taxonomic scope" value="Eukaryota"/>
</dbReference>
<dbReference type="HOGENOM" id="CLU_598604_0_0_1"/>
<keyword evidence="1" id="KW-1133">Transmembrane helix</keyword>
<dbReference type="OrthoDB" id="194443at2759"/>
<reference evidence="5" key="1">
    <citation type="submission" date="2010-07" db="EMBL/GenBank/DDBJ databases">
        <title>The genome sequence of Gaeumannomyces graminis var. tritici strain R3-111a-1.</title>
        <authorList>
            <consortium name="The Broad Institute Genome Sequencing Platform"/>
            <person name="Ma L.-J."/>
            <person name="Dead R."/>
            <person name="Young S."/>
            <person name="Zeng Q."/>
            <person name="Koehrsen M."/>
            <person name="Alvarado L."/>
            <person name="Berlin A."/>
            <person name="Chapman S.B."/>
            <person name="Chen Z."/>
            <person name="Freedman E."/>
            <person name="Gellesch M."/>
            <person name="Goldberg J."/>
            <person name="Griggs A."/>
            <person name="Gujja S."/>
            <person name="Heilman E.R."/>
            <person name="Heiman D."/>
            <person name="Hepburn T."/>
            <person name="Howarth C."/>
            <person name="Jen D."/>
            <person name="Larson L."/>
            <person name="Mehta T."/>
            <person name="Neiman D."/>
            <person name="Pearson M."/>
            <person name="Roberts A."/>
            <person name="Saif S."/>
            <person name="Shea T."/>
            <person name="Shenoy N."/>
            <person name="Sisk P."/>
            <person name="Stolte C."/>
            <person name="Sykes S."/>
            <person name="Walk T."/>
            <person name="White J."/>
            <person name="Yandava C."/>
            <person name="Haas B."/>
            <person name="Nusbaum C."/>
            <person name="Birren B."/>
        </authorList>
    </citation>
    <scope>NUCLEOTIDE SEQUENCE [LARGE SCALE GENOMIC DNA]</scope>
    <source>
        <strain evidence="5">R3-111a-1</strain>
    </source>
</reference>
<evidence type="ECO:0000259" key="2">
    <source>
        <dbReference type="PROSITE" id="PS50097"/>
    </source>
</evidence>
<feature type="domain" description="BTB" evidence="2">
    <location>
        <begin position="68"/>
        <end position="139"/>
    </location>
</feature>
<name>J3NHI6_GAET3</name>
<dbReference type="EnsemblFungi" id="EJT80729">
    <property type="protein sequence ID" value="EJT80729"/>
    <property type="gene ID" value="GGTG_00723"/>
</dbReference>
<proteinExistence type="predicted"/>
<dbReference type="CDD" id="cd18186">
    <property type="entry name" value="BTB_POZ_ZBTB_KLHL-like"/>
    <property type="match status" value="1"/>
</dbReference>
<evidence type="ECO:0000256" key="1">
    <source>
        <dbReference type="SAM" id="Phobius"/>
    </source>
</evidence>
<reference evidence="4" key="4">
    <citation type="journal article" date="2015" name="G3 (Bethesda)">
        <title>Genome sequences of three phytopathogenic species of the Magnaporthaceae family of fungi.</title>
        <authorList>
            <person name="Okagaki L.H."/>
            <person name="Nunes C.C."/>
            <person name="Sailsbery J."/>
            <person name="Clay B."/>
            <person name="Brown D."/>
            <person name="John T."/>
            <person name="Oh Y."/>
            <person name="Young N."/>
            <person name="Fitzgerald M."/>
            <person name="Haas B.J."/>
            <person name="Zeng Q."/>
            <person name="Young S."/>
            <person name="Adiconis X."/>
            <person name="Fan L."/>
            <person name="Levin J.Z."/>
            <person name="Mitchell T.K."/>
            <person name="Okubara P.A."/>
            <person name="Farman M.L."/>
            <person name="Kohn L.M."/>
            <person name="Birren B."/>
            <person name="Ma L.-J."/>
            <person name="Dean R.A."/>
        </authorList>
    </citation>
    <scope>NUCLEOTIDE SEQUENCE</scope>
    <source>
        <strain evidence="4">R3-111a-1</strain>
    </source>
</reference>
<dbReference type="EMBL" id="GL385395">
    <property type="protein sequence ID" value="EJT80729.1"/>
    <property type="molecule type" value="Genomic_DNA"/>
</dbReference>
<dbReference type="AlphaFoldDB" id="J3NHI6"/>
<feature type="transmembrane region" description="Helical" evidence="1">
    <location>
        <begin position="437"/>
        <end position="456"/>
    </location>
</feature>
<keyword evidence="1" id="KW-0812">Transmembrane</keyword>
<dbReference type="GeneID" id="20341181"/>
<evidence type="ECO:0000313" key="5">
    <source>
        <dbReference type="Proteomes" id="UP000006039"/>
    </source>
</evidence>
<feature type="transmembrane region" description="Helical" evidence="1">
    <location>
        <begin position="398"/>
        <end position="417"/>
    </location>
</feature>
<keyword evidence="5" id="KW-1185">Reference proteome</keyword>
<accession>J3NHI6</accession>
<organism evidence="3">
    <name type="scientific">Gaeumannomyces tritici (strain R3-111a-1)</name>
    <name type="common">Wheat and barley take-all root rot fungus</name>
    <name type="synonym">Gaeumannomyces graminis var. tritici</name>
    <dbReference type="NCBI Taxonomy" id="644352"/>
    <lineage>
        <taxon>Eukaryota</taxon>
        <taxon>Fungi</taxon>
        <taxon>Dikarya</taxon>
        <taxon>Ascomycota</taxon>
        <taxon>Pezizomycotina</taxon>
        <taxon>Sordariomycetes</taxon>
        <taxon>Sordariomycetidae</taxon>
        <taxon>Magnaporthales</taxon>
        <taxon>Magnaporthaceae</taxon>
        <taxon>Gaeumannomyces</taxon>
    </lineage>
</organism>
<dbReference type="InterPro" id="IPR011333">
    <property type="entry name" value="SKP1/BTB/POZ_sf"/>
</dbReference>
<dbReference type="PROSITE" id="PS50097">
    <property type="entry name" value="BTB"/>
    <property type="match status" value="1"/>
</dbReference>
<reference evidence="3" key="2">
    <citation type="submission" date="2010-07" db="EMBL/GenBank/DDBJ databases">
        <authorList>
            <consortium name="The Broad Institute Genome Sequencing Platform"/>
            <consortium name="Broad Institute Genome Sequencing Center for Infectious Disease"/>
            <person name="Ma L.-J."/>
            <person name="Dead R."/>
            <person name="Young S."/>
            <person name="Zeng Q."/>
            <person name="Koehrsen M."/>
            <person name="Alvarado L."/>
            <person name="Berlin A."/>
            <person name="Chapman S.B."/>
            <person name="Chen Z."/>
            <person name="Freedman E."/>
            <person name="Gellesch M."/>
            <person name="Goldberg J."/>
            <person name="Griggs A."/>
            <person name="Gujja S."/>
            <person name="Heilman E.R."/>
            <person name="Heiman D."/>
            <person name="Hepburn T."/>
            <person name="Howarth C."/>
            <person name="Jen D."/>
            <person name="Larson L."/>
            <person name="Mehta T."/>
            <person name="Neiman D."/>
            <person name="Pearson M."/>
            <person name="Roberts A."/>
            <person name="Saif S."/>
            <person name="Shea T."/>
            <person name="Shenoy N."/>
            <person name="Sisk P."/>
            <person name="Stolte C."/>
            <person name="Sykes S."/>
            <person name="Walk T."/>
            <person name="White J."/>
            <person name="Yandava C."/>
            <person name="Haas B."/>
            <person name="Nusbaum C."/>
            <person name="Birren B."/>
        </authorList>
    </citation>
    <scope>NUCLEOTIDE SEQUENCE</scope>
    <source>
        <strain evidence="3">R3-111a-1</strain>
    </source>
</reference>
<keyword evidence="1" id="KW-0472">Membrane</keyword>
<dbReference type="InterPro" id="IPR000210">
    <property type="entry name" value="BTB/POZ_dom"/>
</dbReference>
<feature type="transmembrane region" description="Helical" evidence="1">
    <location>
        <begin position="374"/>
        <end position="391"/>
    </location>
</feature>
<protein>
    <recommendedName>
        <fullName evidence="2">BTB domain-containing protein</fullName>
    </recommendedName>
</protein>
<dbReference type="RefSeq" id="XP_009216738.1">
    <property type="nucleotide sequence ID" value="XM_009218474.1"/>
</dbReference>
<evidence type="ECO:0000313" key="4">
    <source>
        <dbReference type="EnsemblFungi" id="EJT80729"/>
    </source>
</evidence>
<dbReference type="Proteomes" id="UP000006039">
    <property type="component" value="Unassembled WGS sequence"/>
</dbReference>
<sequence>MVSLFDFQRRNRKLQDEEKNMDDDVAEQDLPPSRGVLAIRPVLQEACFAHAVANNDARALEWCREPGERIKISVGHGDARYLFLVHKCLLRHHSEYFRGVLRPSGSSALGGGGQPEDGEFDFPEANPDVFGRFVRWLYSCRACKKPRTYEAGHRCPASAARDPASWCGVDRPLEVDYVLGEWLLAPRYCAFVLSHLVPHVSVDGGAGGVVDLARVRWILDNTVPDSSLQRFARHWVSWLKLRWLDGSGPVDWAAHPDLDGLDDGWAATDPRKFRLDHWETRCVPTTANALCPHRVLETAPAAADGSPGSPADSVCKTSEPPSEGVWERCRVPVVASFGVLVLVYHILFPFAWVGIASYIVVADDDPLLMEASKFYSLVMGCVAVLGIYPICMRMMKSMYFAMACSVFVIVASVLSFASSATCLAAADRELELNICKMEIGVGVLQLFYAIIVATSYKW</sequence>
<reference evidence="3" key="3">
    <citation type="submission" date="2010-09" db="EMBL/GenBank/DDBJ databases">
        <title>Annotation of Gaeumannomyces graminis var. tritici R3-111a-1.</title>
        <authorList>
            <consortium name="The Broad Institute Genome Sequencing Platform"/>
            <person name="Ma L.-J."/>
            <person name="Dead R."/>
            <person name="Young S.K."/>
            <person name="Zeng Q."/>
            <person name="Gargeya S."/>
            <person name="Fitzgerald M."/>
            <person name="Haas B."/>
            <person name="Abouelleil A."/>
            <person name="Alvarado L."/>
            <person name="Arachchi H.M."/>
            <person name="Berlin A."/>
            <person name="Brown A."/>
            <person name="Chapman S.B."/>
            <person name="Chen Z."/>
            <person name="Dunbar C."/>
            <person name="Freedman E."/>
            <person name="Gearin G."/>
            <person name="Gellesch M."/>
            <person name="Goldberg J."/>
            <person name="Griggs A."/>
            <person name="Gujja S."/>
            <person name="Heiman D."/>
            <person name="Howarth C."/>
            <person name="Larson L."/>
            <person name="Lui A."/>
            <person name="MacDonald P.J.P."/>
            <person name="Mehta T."/>
            <person name="Montmayeur A."/>
            <person name="Murphy C."/>
            <person name="Neiman D."/>
            <person name="Pearson M."/>
            <person name="Priest M."/>
            <person name="Roberts A."/>
            <person name="Saif S."/>
            <person name="Shea T."/>
            <person name="Shenoy N."/>
            <person name="Sisk P."/>
            <person name="Stolte C."/>
            <person name="Sykes S."/>
            <person name="Yandava C."/>
            <person name="Wortman J."/>
            <person name="Nusbaum C."/>
            <person name="Birren B."/>
        </authorList>
    </citation>
    <scope>NUCLEOTIDE SEQUENCE</scope>
    <source>
        <strain evidence="3">R3-111a-1</strain>
    </source>
</reference>
<dbReference type="SUPFAM" id="SSF54695">
    <property type="entry name" value="POZ domain"/>
    <property type="match status" value="1"/>
</dbReference>
<reference evidence="4" key="5">
    <citation type="submission" date="2018-04" db="UniProtKB">
        <authorList>
            <consortium name="EnsemblFungi"/>
        </authorList>
    </citation>
    <scope>IDENTIFICATION</scope>
    <source>
        <strain evidence="4">R3-111a-1</strain>
    </source>
</reference>
<evidence type="ECO:0000313" key="3">
    <source>
        <dbReference type="EMBL" id="EJT80729.1"/>
    </source>
</evidence>
<dbReference type="VEuPathDB" id="FungiDB:GGTG_00723"/>